<reference evidence="14" key="1">
    <citation type="submission" date="2022-07" db="EMBL/GenBank/DDBJ databases">
        <title>Phylogenomic reconstructions and comparative analyses of Kickxellomycotina fungi.</title>
        <authorList>
            <person name="Reynolds N.K."/>
            <person name="Stajich J.E."/>
            <person name="Barry K."/>
            <person name="Grigoriev I.V."/>
            <person name="Crous P."/>
            <person name="Smith M.E."/>
        </authorList>
    </citation>
    <scope>NUCLEOTIDE SEQUENCE</scope>
    <source>
        <strain evidence="14">NRRL 1565</strain>
    </source>
</reference>
<name>A0A9W8HV68_9FUNG</name>
<feature type="non-terminal residue" evidence="14">
    <location>
        <position position="378"/>
    </location>
</feature>
<dbReference type="InterPro" id="IPR017871">
    <property type="entry name" value="ABC_transporter-like_CS"/>
</dbReference>
<dbReference type="PROSITE" id="PS50893">
    <property type="entry name" value="ABC_TRANSPORTER_2"/>
    <property type="match status" value="1"/>
</dbReference>
<evidence type="ECO:0000256" key="4">
    <source>
        <dbReference type="ARBA" id="ARBA00022692"/>
    </source>
</evidence>
<dbReference type="CDD" id="cd03250">
    <property type="entry name" value="ABCC_MRP_domain1"/>
    <property type="match status" value="1"/>
</dbReference>
<feature type="domain" description="ABC transporter" evidence="12">
    <location>
        <begin position="158"/>
        <end position="378"/>
    </location>
</feature>
<dbReference type="FunFam" id="3.40.50.300:FF:000450">
    <property type="entry name" value="ABC transporter C family member 2"/>
    <property type="match status" value="1"/>
</dbReference>
<evidence type="ECO:0000259" key="13">
    <source>
        <dbReference type="PROSITE" id="PS50929"/>
    </source>
</evidence>
<keyword evidence="5" id="KW-0677">Repeat</keyword>
<evidence type="ECO:0000256" key="8">
    <source>
        <dbReference type="ARBA" id="ARBA00022967"/>
    </source>
</evidence>
<keyword evidence="3" id="KW-0813">Transport</keyword>
<dbReference type="SUPFAM" id="SSF90123">
    <property type="entry name" value="ABC transporter transmembrane region"/>
    <property type="match status" value="1"/>
</dbReference>
<dbReference type="InterPro" id="IPR027417">
    <property type="entry name" value="P-loop_NTPase"/>
</dbReference>
<dbReference type="InterPro" id="IPR050173">
    <property type="entry name" value="ABC_transporter_C-like"/>
</dbReference>
<dbReference type="InterPro" id="IPR003593">
    <property type="entry name" value="AAA+_ATPase"/>
</dbReference>
<keyword evidence="15" id="KW-1185">Reference proteome</keyword>
<dbReference type="SUPFAM" id="SSF52540">
    <property type="entry name" value="P-loop containing nucleoside triphosphate hydrolases"/>
    <property type="match status" value="1"/>
</dbReference>
<dbReference type="InterPro" id="IPR036640">
    <property type="entry name" value="ABC1_TM_sf"/>
</dbReference>
<evidence type="ECO:0000256" key="10">
    <source>
        <dbReference type="ARBA" id="ARBA00023136"/>
    </source>
</evidence>
<dbReference type="Pfam" id="PF00005">
    <property type="entry name" value="ABC_tran"/>
    <property type="match status" value="1"/>
</dbReference>
<comment type="similarity">
    <text evidence="2">Belongs to the ABC transporter superfamily. ABCC family. Conjugate transporter (TC 3.A.1.208) subfamily.</text>
</comment>
<dbReference type="InterPro" id="IPR011527">
    <property type="entry name" value="ABC1_TM_dom"/>
</dbReference>
<evidence type="ECO:0000256" key="5">
    <source>
        <dbReference type="ARBA" id="ARBA00022737"/>
    </source>
</evidence>
<dbReference type="InterPro" id="IPR003439">
    <property type="entry name" value="ABC_transporter-like_ATP-bd"/>
</dbReference>
<dbReference type="SMART" id="SM00382">
    <property type="entry name" value="AAA"/>
    <property type="match status" value="1"/>
</dbReference>
<evidence type="ECO:0000256" key="7">
    <source>
        <dbReference type="ARBA" id="ARBA00022840"/>
    </source>
</evidence>
<keyword evidence="6" id="KW-0547">Nucleotide-binding</keyword>
<dbReference type="GO" id="GO:0000329">
    <property type="term" value="C:fungal-type vacuole membrane"/>
    <property type="evidence" value="ECO:0007669"/>
    <property type="project" value="UniProtKB-ARBA"/>
</dbReference>
<dbReference type="OrthoDB" id="6500128at2759"/>
<dbReference type="Pfam" id="PF00664">
    <property type="entry name" value="ABC_membrane"/>
    <property type="match status" value="1"/>
</dbReference>
<evidence type="ECO:0000259" key="12">
    <source>
        <dbReference type="PROSITE" id="PS50893"/>
    </source>
</evidence>
<comment type="subcellular location">
    <subcellularLocation>
        <location evidence="1">Vacuole membrane</location>
        <topology evidence="1">Multi-pass membrane protein</topology>
    </subcellularLocation>
</comment>
<evidence type="ECO:0008006" key="16">
    <source>
        <dbReference type="Google" id="ProtNLM"/>
    </source>
</evidence>
<dbReference type="PROSITE" id="PS00211">
    <property type="entry name" value="ABC_TRANSPORTER_1"/>
    <property type="match status" value="1"/>
</dbReference>
<feature type="transmembrane region" description="Helical" evidence="11">
    <location>
        <begin position="55"/>
        <end position="78"/>
    </location>
</feature>
<dbReference type="GO" id="GO:0016887">
    <property type="term" value="F:ATP hydrolysis activity"/>
    <property type="evidence" value="ECO:0007669"/>
    <property type="project" value="InterPro"/>
</dbReference>
<feature type="domain" description="ABC transmembrane type-1" evidence="13">
    <location>
        <begin position="1"/>
        <end position="117"/>
    </location>
</feature>
<dbReference type="Gene3D" id="3.40.50.300">
    <property type="entry name" value="P-loop containing nucleotide triphosphate hydrolases"/>
    <property type="match status" value="1"/>
</dbReference>
<sequence length="378" mass="41641">MGYRDKRLGIMNEVLSGIRIVKLYAWEHFFIKRINDVRVMLELVAIKRKGVIQALFSFVSVLLPFIVSFSTFALYSLADNKSHGPLNSQLVFVLLALFNLIKKPLTLGPTVIPELLEASVCFGRLYNFLTAEEIDFTAIERAPYDRYETGTDTEDTLVSIQGGTFKWLSGDEPVLRDVSVQCKRNELLAVVGQVGSGKSSLISAILGEMIKCSGDVAVNGSIAYVPQIPWIMNATLRDNILFGSAYDEEFYNRVIKACALGQDIDNLSAGDMTEIGERGITLSGGQKMRVSLARAIYARADVYILDDPLAAVDAHVSKHIFTHVLGPHGMLQSRARILATNALQYLNSVDSIAMLRDGNIIEQGLSADVMAHQGEIFT</sequence>
<dbReference type="Gene3D" id="1.20.1560.10">
    <property type="entry name" value="ABC transporter type 1, transmembrane domain"/>
    <property type="match status" value="1"/>
</dbReference>
<accession>A0A9W8HV68</accession>
<protein>
    <recommendedName>
        <fullName evidence="16">P-loop containing nucleoside triphosphate hydrolase protein</fullName>
    </recommendedName>
</protein>
<dbReference type="PROSITE" id="PS50929">
    <property type="entry name" value="ABC_TM1F"/>
    <property type="match status" value="1"/>
</dbReference>
<evidence type="ECO:0000256" key="2">
    <source>
        <dbReference type="ARBA" id="ARBA00009726"/>
    </source>
</evidence>
<evidence type="ECO:0000256" key="11">
    <source>
        <dbReference type="SAM" id="Phobius"/>
    </source>
</evidence>
<keyword evidence="7" id="KW-0067">ATP-binding</keyword>
<evidence type="ECO:0000256" key="9">
    <source>
        <dbReference type="ARBA" id="ARBA00022989"/>
    </source>
</evidence>
<keyword evidence="4 11" id="KW-0812">Transmembrane</keyword>
<gene>
    <name evidence="14" type="ORF">H4R20_006784</name>
</gene>
<dbReference type="PANTHER" id="PTHR24223:SF443">
    <property type="entry name" value="MULTIDRUG-RESISTANCE LIKE PROTEIN 1, ISOFORM I"/>
    <property type="match status" value="1"/>
</dbReference>
<dbReference type="Proteomes" id="UP001140094">
    <property type="component" value="Unassembled WGS sequence"/>
</dbReference>
<evidence type="ECO:0000256" key="3">
    <source>
        <dbReference type="ARBA" id="ARBA00022448"/>
    </source>
</evidence>
<evidence type="ECO:0000313" key="14">
    <source>
        <dbReference type="EMBL" id="KAJ2792097.1"/>
    </source>
</evidence>
<dbReference type="GO" id="GO:0005524">
    <property type="term" value="F:ATP binding"/>
    <property type="evidence" value="ECO:0007669"/>
    <property type="project" value="UniProtKB-KW"/>
</dbReference>
<keyword evidence="9 11" id="KW-1133">Transmembrane helix</keyword>
<keyword evidence="10 11" id="KW-0472">Membrane</keyword>
<organism evidence="14 15">
    <name type="scientific">Coemansia guatemalensis</name>
    <dbReference type="NCBI Taxonomy" id="2761395"/>
    <lineage>
        <taxon>Eukaryota</taxon>
        <taxon>Fungi</taxon>
        <taxon>Fungi incertae sedis</taxon>
        <taxon>Zoopagomycota</taxon>
        <taxon>Kickxellomycotina</taxon>
        <taxon>Kickxellomycetes</taxon>
        <taxon>Kickxellales</taxon>
        <taxon>Kickxellaceae</taxon>
        <taxon>Coemansia</taxon>
    </lineage>
</organism>
<comment type="caution">
    <text evidence="14">The sequence shown here is derived from an EMBL/GenBank/DDBJ whole genome shotgun (WGS) entry which is preliminary data.</text>
</comment>
<dbReference type="GO" id="GO:0140359">
    <property type="term" value="F:ABC-type transporter activity"/>
    <property type="evidence" value="ECO:0007669"/>
    <property type="project" value="InterPro"/>
</dbReference>
<proteinExistence type="inferred from homology"/>
<dbReference type="EMBL" id="JANBUO010003205">
    <property type="protein sequence ID" value="KAJ2792097.1"/>
    <property type="molecule type" value="Genomic_DNA"/>
</dbReference>
<dbReference type="AlphaFoldDB" id="A0A9W8HV68"/>
<dbReference type="PANTHER" id="PTHR24223">
    <property type="entry name" value="ATP-BINDING CASSETTE SUB-FAMILY C"/>
    <property type="match status" value="1"/>
</dbReference>
<evidence type="ECO:0000256" key="1">
    <source>
        <dbReference type="ARBA" id="ARBA00004128"/>
    </source>
</evidence>
<evidence type="ECO:0000313" key="15">
    <source>
        <dbReference type="Proteomes" id="UP001140094"/>
    </source>
</evidence>
<keyword evidence="8" id="KW-1278">Translocase</keyword>
<evidence type="ECO:0000256" key="6">
    <source>
        <dbReference type="ARBA" id="ARBA00022741"/>
    </source>
</evidence>